<keyword evidence="2" id="KW-1185">Reference proteome</keyword>
<dbReference type="Proteomes" id="UP000509761">
    <property type="component" value="Chromosome"/>
</dbReference>
<dbReference type="AlphaFoldDB" id="A0AAP9NNZ1"/>
<reference evidence="1 2" key="1">
    <citation type="submission" date="2019-12" db="EMBL/GenBank/DDBJ databases">
        <title>Genome sequencing and assembly of endphytes of Porphyra tenera.</title>
        <authorList>
            <person name="Park J.M."/>
            <person name="Shin R."/>
            <person name="Jo S.H."/>
        </authorList>
    </citation>
    <scope>NUCLEOTIDE SEQUENCE [LARGE SCALE GENOMIC DNA]</scope>
    <source>
        <strain evidence="1 2">GPM3</strain>
    </source>
</reference>
<dbReference type="RefSeq" id="WP_022521968.1">
    <property type="nucleotide sequence ID" value="NZ_CP054580.1"/>
</dbReference>
<evidence type="ECO:0000313" key="2">
    <source>
        <dbReference type="Proteomes" id="UP000509761"/>
    </source>
</evidence>
<proteinExistence type="predicted"/>
<name>A0AAP9NNZ1_9GAMM</name>
<gene>
    <name evidence="1" type="ORF">FX987_03080</name>
</gene>
<sequence>MKESDHQHIIGELQSLIDDTQATLSRFEQEGMDKEMPNDYNKLLNILDDAIKQQREHTQAMLAMQRQ</sequence>
<evidence type="ECO:0000313" key="1">
    <source>
        <dbReference type="EMBL" id="QKS25284.1"/>
    </source>
</evidence>
<organism evidence="1 2">
    <name type="scientific">Vreelandella titanicae</name>
    <dbReference type="NCBI Taxonomy" id="664683"/>
    <lineage>
        <taxon>Bacteria</taxon>
        <taxon>Pseudomonadati</taxon>
        <taxon>Pseudomonadota</taxon>
        <taxon>Gammaproteobacteria</taxon>
        <taxon>Oceanospirillales</taxon>
        <taxon>Halomonadaceae</taxon>
        <taxon>Vreelandella</taxon>
    </lineage>
</organism>
<accession>A0AAP9NNZ1</accession>
<dbReference type="EMBL" id="CP054580">
    <property type="protein sequence ID" value="QKS25284.1"/>
    <property type="molecule type" value="Genomic_DNA"/>
</dbReference>
<protein>
    <submittedName>
        <fullName evidence="1">Uncharacterized protein</fullName>
    </submittedName>
</protein>